<comment type="function">
    <text evidence="6">Component of the NuA4 histone acetyltransferase complex which is involved in transcriptional activation of selected genes principally by acetylation of nucleosomal histone H4 and H2A. The NuA4 complex is also involved in DNA repair. Involved in gene silencing by neighboring heterochromatin, blockage of the silencing spreading along the chromosome, and required for cell cycle progression through G2/M.</text>
</comment>
<comment type="similarity">
    <text evidence="2 7">Belongs to the enhancer of polycomb family.</text>
</comment>
<accession>A0A0D7AMZ8</accession>
<proteinExistence type="inferred from homology"/>
<dbReference type="GO" id="GO:0005634">
    <property type="term" value="C:nucleus"/>
    <property type="evidence" value="ECO:0007669"/>
    <property type="project" value="UniProtKB-SubCell"/>
</dbReference>
<evidence type="ECO:0000256" key="1">
    <source>
        <dbReference type="ARBA" id="ARBA00004123"/>
    </source>
</evidence>
<reference evidence="10 11" key="1">
    <citation type="journal article" date="2015" name="Fungal Genet. Biol.">
        <title>Evolution of novel wood decay mechanisms in Agaricales revealed by the genome sequences of Fistulina hepatica and Cylindrobasidium torrendii.</title>
        <authorList>
            <person name="Floudas D."/>
            <person name="Held B.W."/>
            <person name="Riley R."/>
            <person name="Nagy L.G."/>
            <person name="Koehler G."/>
            <person name="Ransdell A.S."/>
            <person name="Younus H."/>
            <person name="Chow J."/>
            <person name="Chiniquy J."/>
            <person name="Lipzen A."/>
            <person name="Tritt A."/>
            <person name="Sun H."/>
            <person name="Haridas S."/>
            <person name="LaButti K."/>
            <person name="Ohm R.A."/>
            <person name="Kues U."/>
            <person name="Blanchette R.A."/>
            <person name="Grigoriev I.V."/>
            <person name="Minto R.E."/>
            <person name="Hibbett D.S."/>
        </authorList>
    </citation>
    <scope>NUCLEOTIDE SEQUENCE [LARGE SCALE GENOMIC DNA]</scope>
    <source>
        <strain evidence="10 11">ATCC 64428</strain>
    </source>
</reference>
<evidence type="ECO:0000256" key="5">
    <source>
        <dbReference type="ARBA" id="ARBA00023242"/>
    </source>
</evidence>
<feature type="region of interest" description="Disordered" evidence="8">
    <location>
        <begin position="1"/>
        <end position="57"/>
    </location>
</feature>
<evidence type="ECO:0000313" key="11">
    <source>
        <dbReference type="Proteomes" id="UP000054144"/>
    </source>
</evidence>
<evidence type="ECO:0000313" key="10">
    <source>
        <dbReference type="EMBL" id="KIY52168.1"/>
    </source>
</evidence>
<feature type="compositionally biased region" description="Basic and acidic residues" evidence="8">
    <location>
        <begin position="23"/>
        <end position="35"/>
    </location>
</feature>
<evidence type="ECO:0000256" key="4">
    <source>
        <dbReference type="ARBA" id="ARBA00023163"/>
    </source>
</evidence>
<evidence type="ECO:0000256" key="2">
    <source>
        <dbReference type="ARBA" id="ARBA00008035"/>
    </source>
</evidence>
<dbReference type="InterPro" id="IPR019542">
    <property type="entry name" value="Enhancer_polycomb-like_N"/>
</dbReference>
<name>A0A0D7AMZ8_9AGAR</name>
<dbReference type="OrthoDB" id="435275at2759"/>
<evidence type="ECO:0000256" key="3">
    <source>
        <dbReference type="ARBA" id="ARBA00023015"/>
    </source>
</evidence>
<gene>
    <name evidence="10" type="ORF">FISHEDRAFT_56145</name>
</gene>
<dbReference type="PANTHER" id="PTHR14898">
    <property type="entry name" value="ENHANCER OF POLYCOMB"/>
    <property type="match status" value="1"/>
</dbReference>
<dbReference type="Proteomes" id="UP000054144">
    <property type="component" value="Unassembled WGS sequence"/>
</dbReference>
<feature type="domain" description="Enhancer of polycomb-like N-terminal" evidence="9">
    <location>
        <begin position="13"/>
        <end position="196"/>
    </location>
</feature>
<evidence type="ECO:0000256" key="7">
    <source>
        <dbReference type="RuleBase" id="RU361124"/>
    </source>
</evidence>
<dbReference type="GO" id="GO:0006357">
    <property type="term" value="P:regulation of transcription by RNA polymerase II"/>
    <property type="evidence" value="ECO:0007669"/>
    <property type="project" value="InterPro"/>
</dbReference>
<dbReference type="Pfam" id="PF10513">
    <property type="entry name" value="EPL1"/>
    <property type="match status" value="1"/>
</dbReference>
<organism evidence="10 11">
    <name type="scientific">Fistulina hepatica ATCC 64428</name>
    <dbReference type="NCBI Taxonomy" id="1128425"/>
    <lineage>
        <taxon>Eukaryota</taxon>
        <taxon>Fungi</taxon>
        <taxon>Dikarya</taxon>
        <taxon>Basidiomycota</taxon>
        <taxon>Agaricomycotina</taxon>
        <taxon>Agaricomycetes</taxon>
        <taxon>Agaricomycetidae</taxon>
        <taxon>Agaricales</taxon>
        <taxon>Fistulinaceae</taxon>
        <taxon>Fistulina</taxon>
    </lineage>
</organism>
<keyword evidence="3 7" id="KW-0805">Transcription regulation</keyword>
<evidence type="ECO:0000259" key="9">
    <source>
        <dbReference type="Pfam" id="PF10513"/>
    </source>
</evidence>
<dbReference type="AlphaFoldDB" id="A0A0D7AMZ8"/>
<evidence type="ECO:0000256" key="8">
    <source>
        <dbReference type="SAM" id="MobiDB-lite"/>
    </source>
</evidence>
<feature type="region of interest" description="Disordered" evidence="8">
    <location>
        <begin position="652"/>
        <end position="683"/>
    </location>
</feature>
<dbReference type="EMBL" id="KN881645">
    <property type="protein sequence ID" value="KIY52168.1"/>
    <property type="molecule type" value="Genomic_DNA"/>
</dbReference>
<dbReference type="GO" id="GO:0035267">
    <property type="term" value="C:NuA4 histone acetyltransferase complex"/>
    <property type="evidence" value="ECO:0007669"/>
    <property type="project" value="InterPro"/>
</dbReference>
<dbReference type="InterPro" id="IPR024943">
    <property type="entry name" value="Enhancer_polycomb"/>
</dbReference>
<keyword evidence="4 7" id="KW-0804">Transcription</keyword>
<evidence type="ECO:0000256" key="6">
    <source>
        <dbReference type="ARBA" id="ARBA00025513"/>
    </source>
</evidence>
<feature type="compositionally biased region" description="Low complexity" evidence="8">
    <location>
        <begin position="662"/>
        <end position="683"/>
    </location>
</feature>
<sequence>MPRTHVSGASSLRKNRITNKSRLKIERGDVDHDPIIPDEDDETTRMQQQTAGVDAEDANEHHLQAVLNQTRSAKKQAAYIPVPDSTGVVADYEELYPPNRWKDPVTYICSSATVEECTGNALADGFTYHLDDRDQAWLDKNNEEARGEGTSAQGIAQCALRTSARSAKAKGKEPESGPATVITEDEFELVMGLFEKFTHEKTEFLSHGLEHERMPFPAFSEYHDSFLTPLSSPIFAAYVVPDWVPNPMNLLRFARAIYPHWKARRLERKGNRIIPTLNSDESDSKNESYVCFRRREIKAVRKTRASQQSSSEKLSRLQSELSYPLDLAKAILNRETLKREQAVQAQNAWSKRLAMADLKRKFPALGDKADEELFVDRERPAKRSDTIAAARSLKLRTAHEAGRTPRADLMVIKRPEDRTQEIYSGIERELARQKDRDHHWEDHIDAPSPTYPQRLFKYVPPTPESSSRMPRALRLRVGRGGRRFIDRRLAPGQRFPVLDEHRRTVLQAPKGEDAMDVDIPSDSDGVDRLKGLEMRWRFDADDDAPPVGPNGVEEHDRELIDDYDLKYLRHTMTLFGQDDQAHMSVDPHLYYHSASGEVHKTFTYRLGYSSATSVPMAMSRSQHRPVQAMISQTAQIGSLTPVSVPAQIRKVQPPSMKPPQLPSQAAPSAPNSSSIQQPSVSSTLSSHVNVVNRHTAAVSAEGSVESSHCVVNGDTSTQIPHVPTQADGAVPVVSVNGAVQVASRPQHPAQVVAPNSYQMQHLNGYASSAALMSAQYLQHANSQSSALSSQQVQNLKTAFANATNPSDASVLASSRGIPYMYVPSTANFNMIPDGKRPVSWPTVTSPQRPASATNGPVVLDGTDGATNSGAPTLGCTASKTAVQMQAGGATPHMMTHSPHMNGQMMHVNGVVPYGNGQMSHLNGPTAHTPMVSSPVPSLSPPRPAATPALPTA</sequence>
<keyword evidence="5 7" id="KW-0539">Nucleus</keyword>
<comment type="subcellular location">
    <subcellularLocation>
        <location evidence="1 7">Nucleus</location>
    </subcellularLocation>
</comment>
<feature type="compositionally biased region" description="Basic residues" evidence="8">
    <location>
        <begin position="13"/>
        <end position="22"/>
    </location>
</feature>
<protein>
    <recommendedName>
        <fullName evidence="7">Enhancer of polycomb-like protein</fullName>
    </recommendedName>
</protein>
<keyword evidence="11" id="KW-1185">Reference proteome</keyword>
<feature type="region of interest" description="Disordered" evidence="8">
    <location>
        <begin position="917"/>
        <end position="952"/>
    </location>
</feature>